<dbReference type="InterPro" id="IPR032672">
    <property type="entry name" value="TmcA/NAT10/Kre33"/>
</dbReference>
<feature type="domain" description="Possible tRNA binding" evidence="15">
    <location>
        <begin position="766"/>
        <end position="992"/>
    </location>
</feature>
<dbReference type="EC" id="2.3.1.-" evidence="10"/>
<dbReference type="GO" id="GO:0051391">
    <property type="term" value="P:tRNA acetylation"/>
    <property type="evidence" value="ECO:0007669"/>
    <property type="project" value="UniProtKB-UniRule"/>
</dbReference>
<dbReference type="PANTHER" id="PTHR10925:SF5">
    <property type="entry name" value="RNA CYTIDINE ACETYLTRANSFERASE"/>
    <property type="match status" value="1"/>
</dbReference>
<dbReference type="InterPro" id="IPR027417">
    <property type="entry name" value="P-loop_NTPase"/>
</dbReference>
<comment type="caution">
    <text evidence="16">The sequence shown here is derived from an EMBL/GenBank/DDBJ whole genome shotgun (WGS) entry which is preliminary data.</text>
</comment>
<sequence>MENRKKLDNRIRTLIENGMTTGHRSLFAIVGDKARDQIPILYHILTKSSVSARPSVLWCYKKELSFSSHRKKRMKEIAKKARSSGGNAEIDPFHVFVSATQIRYCYYNETHTILGNTYGMLVLQDFEALTPNLLARTIETVEGGGVVVLLLHSVNSLRQLFTISMDVHSRYRSDAHGEVVPRFNERFILSLASSPAIAALDDHLNILPISSHINRLESTTVRSQKSESSNDEELKTLKEAMKDTKPIGQLLAKCKTADQGKALLRLLDVITEKTLNATCSLTAARGRGKSASLGLALAGAVAFGYTNIFVTSPSPENLRTLFEFVVKGFDAIEYQEHTDYELIQSTNPEFRKALVRINVFREHRQTIQYIHPTDANKLGQAELVVVDEAAAIPLPLVKDLISGPYLVFLASTINGYEGTGRSLSLKLIQQLKQQAAGHAKGEKTAVSKGRQLYEMTLEESIRYKPGDQIEQWLNKLLCLDACQAAPKLSCGTPPPQNCELYYVNRDTLFSFHKASEVFLHQVMGIYVSAHYKNSPNDLQLLSDAPSHHLFALMAPVKAEESSVPEVLAVIQIALEGKLSKDKVSESLSRGKQAAGDLLPWTVSQNFLDNNFAEMCGARIVRIAVHPEYQGMGYGSRAMKLLEDYFCGKIMNLEEMDEERVSKKMLKAVKAKEAVEPVKDGHTVALLEEVIEPRANLPPLLLKLEERQPEKLDYLGTSFGLTLNLLKFWKKLKFVPVYIRQNANDLTGEYTSVMLKTINAQEDDTPWLSHYWVEFRHRILPLLGFEFAKFPAALALSLLQLKNDNVEKGINREVISRENLSLLISNTDLKRLSQYARNLVDHQLITDLYPVVARLYFDQKLPKEVALPVEQSAVLLAFGLQYKTANQVGEELGIPQNQIWAIHSKAIRKLSDCFDSICEDAIRRQIEGEKIANKMGGTEEMRPLDVSLAEELDVAAKEIKERQKRDRETLMSQLGGELSKYEITADQKDLEEAFGNVNMKFSKSIVSVKSKRSAPREALPEEFRPTNKKLKGKKKFRN</sequence>
<dbReference type="HAMAP" id="MF_03211">
    <property type="entry name" value="RNA_acetyltr_Nat10"/>
    <property type="match status" value="1"/>
</dbReference>
<dbReference type="OrthoDB" id="10067491at2759"/>
<reference evidence="16 17" key="1">
    <citation type="journal article" date="2017" name="Curr. Biol.">
        <title>Genome architecture and evolution of a unichromosomal asexual nematode.</title>
        <authorList>
            <person name="Fradin H."/>
            <person name="Zegar C."/>
            <person name="Gutwein M."/>
            <person name="Lucas J."/>
            <person name="Kovtun M."/>
            <person name="Corcoran D."/>
            <person name="Baugh L.R."/>
            <person name="Kiontke K."/>
            <person name="Gunsalus K."/>
            <person name="Fitch D.H."/>
            <person name="Piano F."/>
        </authorList>
    </citation>
    <scope>NUCLEOTIDE SEQUENCE [LARGE SCALE GENOMIC DNA]</scope>
    <source>
        <strain evidence="16">PF1309</strain>
    </source>
</reference>
<evidence type="ECO:0000256" key="4">
    <source>
        <dbReference type="ARBA" id="ARBA00022694"/>
    </source>
</evidence>
<name>A0A2A2L271_9BILA</name>
<evidence type="ECO:0000256" key="6">
    <source>
        <dbReference type="ARBA" id="ARBA00022840"/>
    </source>
</evidence>
<comment type="catalytic activity">
    <reaction evidence="10">
        <text>a cytidine in tRNA + acetyl-CoA + ATP + H2O = an N(4)-acetylcytidine in tRNA + ADP + phosphate + CoA + H(+)</text>
        <dbReference type="Rhea" id="RHEA:53876"/>
        <dbReference type="Rhea" id="RHEA-COMP:13670"/>
        <dbReference type="Rhea" id="RHEA-COMP:13671"/>
        <dbReference type="ChEBI" id="CHEBI:15377"/>
        <dbReference type="ChEBI" id="CHEBI:15378"/>
        <dbReference type="ChEBI" id="CHEBI:30616"/>
        <dbReference type="ChEBI" id="CHEBI:43474"/>
        <dbReference type="ChEBI" id="CHEBI:57287"/>
        <dbReference type="ChEBI" id="CHEBI:57288"/>
        <dbReference type="ChEBI" id="CHEBI:74900"/>
        <dbReference type="ChEBI" id="CHEBI:82748"/>
        <dbReference type="ChEBI" id="CHEBI:456216"/>
    </reaction>
</comment>
<dbReference type="Pfam" id="PF08351">
    <property type="entry name" value="TmcA_N"/>
    <property type="match status" value="1"/>
</dbReference>
<comment type="subcellular location">
    <subcellularLocation>
        <location evidence="1 10">Nucleus</location>
        <location evidence="1 10">Nucleolus</location>
    </subcellularLocation>
</comment>
<dbReference type="GO" id="GO:0005730">
    <property type="term" value="C:nucleolus"/>
    <property type="evidence" value="ECO:0007669"/>
    <property type="project" value="UniProtKB-SubCell"/>
</dbReference>
<feature type="compositionally biased region" description="Basic residues" evidence="11">
    <location>
        <begin position="1025"/>
        <end position="1037"/>
    </location>
</feature>
<dbReference type="InterPro" id="IPR016181">
    <property type="entry name" value="Acyl_CoA_acyltransferase"/>
</dbReference>
<dbReference type="InterPro" id="IPR027992">
    <property type="entry name" value="tRNA_bind_dom"/>
</dbReference>
<feature type="domain" description="TmcA/NAT10 N-terminal" evidence="13">
    <location>
        <begin position="9"/>
        <end position="201"/>
    </location>
</feature>
<evidence type="ECO:0000256" key="10">
    <source>
        <dbReference type="HAMAP-Rule" id="MF_03211"/>
    </source>
</evidence>
<dbReference type="InterPro" id="IPR000182">
    <property type="entry name" value="GNAT_dom"/>
</dbReference>
<evidence type="ECO:0000256" key="11">
    <source>
        <dbReference type="SAM" id="MobiDB-lite"/>
    </source>
</evidence>
<keyword evidence="2 10" id="KW-0698">rRNA processing</keyword>
<feature type="region of interest" description="Disordered" evidence="11">
    <location>
        <begin position="1010"/>
        <end position="1037"/>
    </location>
</feature>
<dbReference type="FunFam" id="3.40.50.300:FF:002218">
    <property type="entry name" value="tRNA(Met) cytidine acetyltransferase TmcA"/>
    <property type="match status" value="1"/>
</dbReference>
<dbReference type="InterPro" id="IPR007807">
    <property type="entry name" value="TcmA/NAT10_helicase"/>
</dbReference>
<dbReference type="STRING" id="2018661.A0A2A2L271"/>
<keyword evidence="5 10" id="KW-0547">Nucleotide-binding</keyword>
<dbReference type="GO" id="GO:0030686">
    <property type="term" value="C:90S preribosome"/>
    <property type="evidence" value="ECO:0007669"/>
    <property type="project" value="TreeGrafter"/>
</dbReference>
<dbReference type="Proteomes" id="UP000218231">
    <property type="component" value="Unassembled WGS sequence"/>
</dbReference>
<keyword evidence="6 10" id="KW-0067">ATP-binding</keyword>
<feature type="compositionally biased region" description="Basic and acidic residues" evidence="11">
    <location>
        <begin position="1013"/>
        <end position="1024"/>
    </location>
</feature>
<dbReference type="GO" id="GO:0005524">
    <property type="term" value="F:ATP binding"/>
    <property type="evidence" value="ECO:0007669"/>
    <property type="project" value="UniProtKB-UniRule"/>
</dbReference>
<evidence type="ECO:0000313" key="17">
    <source>
        <dbReference type="Proteomes" id="UP000218231"/>
    </source>
</evidence>
<dbReference type="Gene3D" id="3.40.50.300">
    <property type="entry name" value="P-loop containing nucleotide triphosphate hydrolases"/>
    <property type="match status" value="1"/>
</dbReference>
<keyword evidence="4 10" id="KW-0819">tRNA processing</keyword>
<proteinExistence type="inferred from homology"/>
<feature type="binding site" evidence="10">
    <location>
        <begin position="622"/>
        <end position="624"/>
    </location>
    <ligand>
        <name>acetyl-CoA</name>
        <dbReference type="ChEBI" id="CHEBI:57288"/>
    </ligand>
</feature>
<feature type="binding site" evidence="10">
    <location>
        <begin position="629"/>
        <end position="635"/>
    </location>
    <ligand>
        <name>acetyl-CoA</name>
        <dbReference type="ChEBI" id="CHEBI:57288"/>
    </ligand>
</feature>
<feature type="domain" description="N-acetyltransferase" evidence="14">
    <location>
        <begin position="521"/>
        <end position="757"/>
    </location>
</feature>
<dbReference type="SUPFAM" id="SSF55729">
    <property type="entry name" value="Acyl-CoA N-acyltransferases (Nat)"/>
    <property type="match status" value="1"/>
</dbReference>
<evidence type="ECO:0000259" key="14">
    <source>
        <dbReference type="Pfam" id="PF13718"/>
    </source>
</evidence>
<keyword evidence="7 10" id="KW-0539">Nucleus</keyword>
<dbReference type="GO" id="GO:0051392">
    <property type="term" value="F:tRNA cytidine N4-acetyltransferase activity"/>
    <property type="evidence" value="ECO:0007669"/>
    <property type="project" value="RHEA"/>
</dbReference>
<comment type="function">
    <text evidence="10">RNA cytidine acetyltransferase with specificity toward both 18S rRNA and tRNAs. Catalyzes the formation of N(4)-acetylcytidine (ac4C) in 18S rRNA. Required for early nucleolar cleavages of precursor rRNA at sites A0, A1 and A2 during 18S rRNA synthesis. Catalyzes the formation of ac4C in serine and leucine tRNAs. Requires a tRNA-binding adapter protein for full tRNA acetyltransferase activity but not for 18S rRNA acetylation.</text>
</comment>
<evidence type="ECO:0000256" key="1">
    <source>
        <dbReference type="ARBA" id="ARBA00004604"/>
    </source>
</evidence>
<keyword evidence="8 10" id="KW-0012">Acyltransferase</keyword>
<dbReference type="EMBL" id="LIAE01007294">
    <property type="protein sequence ID" value="PAV80268.1"/>
    <property type="molecule type" value="Genomic_DNA"/>
</dbReference>
<keyword evidence="3 10" id="KW-0808">Transferase</keyword>
<gene>
    <name evidence="16" type="ORF">WR25_16799</name>
</gene>
<dbReference type="GO" id="GO:1904812">
    <property type="term" value="P:rRNA acetylation involved in maturation of SSU-rRNA"/>
    <property type="evidence" value="ECO:0007669"/>
    <property type="project" value="InterPro"/>
</dbReference>
<evidence type="ECO:0000256" key="5">
    <source>
        <dbReference type="ARBA" id="ARBA00022741"/>
    </source>
</evidence>
<keyword evidence="17" id="KW-1185">Reference proteome</keyword>
<feature type="domain" description="TcmA/NAT10 helicase" evidence="12">
    <location>
        <begin position="281"/>
        <end position="480"/>
    </location>
</feature>
<evidence type="ECO:0000256" key="8">
    <source>
        <dbReference type="ARBA" id="ARBA00023315"/>
    </source>
</evidence>
<dbReference type="Pfam" id="PF05127">
    <property type="entry name" value="NAT10_TcmA_helicase"/>
    <property type="match status" value="1"/>
</dbReference>
<dbReference type="PANTHER" id="PTHR10925">
    <property type="entry name" value="N-ACETYLTRANSFERASE 10"/>
    <property type="match status" value="1"/>
</dbReference>
<dbReference type="Gene3D" id="3.40.630.30">
    <property type="match status" value="1"/>
</dbReference>
<dbReference type="Pfam" id="PF13725">
    <property type="entry name" value="tRNA_bind_2"/>
    <property type="match status" value="1"/>
</dbReference>
<dbReference type="AlphaFoldDB" id="A0A2A2L271"/>
<comment type="similarity">
    <text evidence="10">Belongs to the RNA cytidine acetyltransferase family. NAT10 subfamily.</text>
</comment>
<evidence type="ECO:0000259" key="13">
    <source>
        <dbReference type="Pfam" id="PF08351"/>
    </source>
</evidence>
<dbReference type="GO" id="GO:1990883">
    <property type="term" value="F:18S rRNA cytidine N-acetyltransferase activity"/>
    <property type="evidence" value="ECO:0007669"/>
    <property type="project" value="TreeGrafter"/>
</dbReference>
<evidence type="ECO:0000259" key="12">
    <source>
        <dbReference type="Pfam" id="PF05127"/>
    </source>
</evidence>
<feature type="binding site" evidence="10">
    <location>
        <position position="462"/>
    </location>
    <ligand>
        <name>ATP</name>
        <dbReference type="ChEBI" id="CHEBI:30616"/>
    </ligand>
</feature>
<dbReference type="Pfam" id="PF13718">
    <property type="entry name" value="GNAT_acetyltr_2"/>
    <property type="match status" value="1"/>
</dbReference>
<accession>A0A2A2L271</accession>
<organism evidence="16 17">
    <name type="scientific">Diploscapter pachys</name>
    <dbReference type="NCBI Taxonomy" id="2018661"/>
    <lineage>
        <taxon>Eukaryota</taxon>
        <taxon>Metazoa</taxon>
        <taxon>Ecdysozoa</taxon>
        <taxon>Nematoda</taxon>
        <taxon>Chromadorea</taxon>
        <taxon>Rhabditida</taxon>
        <taxon>Rhabditina</taxon>
        <taxon>Rhabditomorpha</taxon>
        <taxon>Rhabditoidea</taxon>
        <taxon>Rhabditidae</taxon>
        <taxon>Diploscapter</taxon>
    </lineage>
</organism>
<comment type="catalytic activity">
    <reaction evidence="10">
        <text>a cytidine in 18S rRNA + acetyl-CoA + ATP + H2O = an N(4)-acetylcytidine in 18S rRNA + ADP + phosphate + CoA + H(+)</text>
        <dbReference type="Rhea" id="RHEA:51424"/>
        <dbReference type="Rhea" id="RHEA-COMP:13575"/>
        <dbReference type="Rhea" id="RHEA-COMP:13576"/>
        <dbReference type="ChEBI" id="CHEBI:15377"/>
        <dbReference type="ChEBI" id="CHEBI:15378"/>
        <dbReference type="ChEBI" id="CHEBI:30616"/>
        <dbReference type="ChEBI" id="CHEBI:43474"/>
        <dbReference type="ChEBI" id="CHEBI:57287"/>
        <dbReference type="ChEBI" id="CHEBI:57288"/>
        <dbReference type="ChEBI" id="CHEBI:74900"/>
        <dbReference type="ChEBI" id="CHEBI:82748"/>
        <dbReference type="ChEBI" id="CHEBI:456216"/>
    </reaction>
</comment>
<evidence type="ECO:0000256" key="7">
    <source>
        <dbReference type="ARBA" id="ARBA00023242"/>
    </source>
</evidence>
<feature type="binding site" evidence="10">
    <location>
        <begin position="286"/>
        <end position="295"/>
    </location>
    <ligand>
        <name>ATP</name>
        <dbReference type="ChEBI" id="CHEBI:30616"/>
    </ligand>
</feature>
<dbReference type="GO" id="GO:0000049">
    <property type="term" value="F:tRNA binding"/>
    <property type="evidence" value="ECO:0007669"/>
    <property type="project" value="TreeGrafter"/>
</dbReference>
<evidence type="ECO:0000256" key="2">
    <source>
        <dbReference type="ARBA" id="ARBA00022552"/>
    </source>
</evidence>
<dbReference type="InterPro" id="IPR033688">
    <property type="entry name" value="NAT10"/>
</dbReference>
<dbReference type="CDD" id="cd04301">
    <property type="entry name" value="NAT_SF"/>
    <property type="match status" value="1"/>
</dbReference>
<evidence type="ECO:0000313" key="16">
    <source>
        <dbReference type="EMBL" id="PAV80268.1"/>
    </source>
</evidence>
<evidence type="ECO:0000256" key="3">
    <source>
        <dbReference type="ARBA" id="ARBA00022679"/>
    </source>
</evidence>
<dbReference type="Gene3D" id="3.40.50.11040">
    <property type="match status" value="1"/>
</dbReference>
<dbReference type="InterPro" id="IPR013562">
    <property type="entry name" value="TmcA/NAT10_N"/>
</dbReference>
<feature type="binding site" evidence="10">
    <location>
        <position position="730"/>
    </location>
    <ligand>
        <name>acetyl-CoA</name>
        <dbReference type="ChEBI" id="CHEBI:57288"/>
    </ligand>
</feature>
<evidence type="ECO:0000256" key="9">
    <source>
        <dbReference type="ARBA" id="ARBA00068357"/>
    </source>
</evidence>
<protein>
    <recommendedName>
        <fullName evidence="9 10">RNA cytidine acetyltransferase</fullName>
        <ecNumber evidence="10">2.3.1.-</ecNumber>
    </recommendedName>
    <alternativeName>
        <fullName evidence="10">18S rRNA cytosine acetyltransferase</fullName>
    </alternativeName>
</protein>
<evidence type="ECO:0000259" key="15">
    <source>
        <dbReference type="Pfam" id="PF13725"/>
    </source>
</evidence>